<dbReference type="PROSITE" id="PS00428">
    <property type="entry name" value="FTSW_RODA_SPOVE"/>
    <property type="match status" value="1"/>
</dbReference>
<dbReference type="UniPathway" id="UPA00219"/>
<dbReference type="GO" id="GO:0032153">
    <property type="term" value="C:cell division site"/>
    <property type="evidence" value="ECO:0007669"/>
    <property type="project" value="TreeGrafter"/>
</dbReference>
<feature type="transmembrane region" description="Helical" evidence="11">
    <location>
        <begin position="317"/>
        <end position="344"/>
    </location>
</feature>
<dbReference type="NCBIfam" id="TIGR02210">
    <property type="entry name" value="rodA_shape"/>
    <property type="match status" value="1"/>
</dbReference>
<dbReference type="GO" id="GO:0051301">
    <property type="term" value="P:cell division"/>
    <property type="evidence" value="ECO:0007669"/>
    <property type="project" value="InterPro"/>
</dbReference>
<dbReference type="RefSeq" id="WP_192534359.1">
    <property type="nucleotide sequence ID" value="NZ_JACZHT010000004.1"/>
</dbReference>
<dbReference type="EC" id="2.4.99.28" evidence="11"/>
<dbReference type="GO" id="GO:0008955">
    <property type="term" value="F:peptidoglycan glycosyltransferase activity"/>
    <property type="evidence" value="ECO:0007669"/>
    <property type="project" value="UniProtKB-UniRule"/>
</dbReference>
<dbReference type="InterPro" id="IPR001182">
    <property type="entry name" value="FtsW/RodA"/>
</dbReference>
<feature type="transmembrane region" description="Helical" evidence="11">
    <location>
        <begin position="173"/>
        <end position="190"/>
    </location>
</feature>
<dbReference type="PANTHER" id="PTHR30474">
    <property type="entry name" value="CELL CYCLE PROTEIN"/>
    <property type="match status" value="1"/>
</dbReference>
<comment type="caution">
    <text evidence="12">The sequence shown here is derived from an EMBL/GenBank/DDBJ whole genome shotgun (WGS) entry which is preliminary data.</text>
</comment>
<dbReference type="GO" id="GO:0071555">
    <property type="term" value="P:cell wall organization"/>
    <property type="evidence" value="ECO:0007669"/>
    <property type="project" value="UniProtKB-KW"/>
</dbReference>
<comment type="catalytic activity">
    <reaction evidence="11">
        <text>[GlcNAc-(1-&gt;4)-Mur2Ac(oyl-L-Ala-gamma-D-Glu-L-Lys-D-Ala-D-Ala)](n)-di-trans,octa-cis-undecaprenyl diphosphate + beta-D-GlcNAc-(1-&gt;4)-Mur2Ac(oyl-L-Ala-gamma-D-Glu-L-Lys-D-Ala-D-Ala)-di-trans,octa-cis-undecaprenyl diphosphate = [GlcNAc-(1-&gt;4)-Mur2Ac(oyl-L-Ala-gamma-D-Glu-L-Lys-D-Ala-D-Ala)](n+1)-di-trans,octa-cis-undecaprenyl diphosphate + di-trans,octa-cis-undecaprenyl diphosphate + H(+)</text>
        <dbReference type="Rhea" id="RHEA:23708"/>
        <dbReference type="Rhea" id="RHEA-COMP:9602"/>
        <dbReference type="Rhea" id="RHEA-COMP:9603"/>
        <dbReference type="ChEBI" id="CHEBI:15378"/>
        <dbReference type="ChEBI" id="CHEBI:58405"/>
        <dbReference type="ChEBI" id="CHEBI:60033"/>
        <dbReference type="ChEBI" id="CHEBI:78435"/>
        <dbReference type="EC" id="2.4.99.28"/>
    </reaction>
</comment>
<feature type="transmembrane region" description="Helical" evidence="11">
    <location>
        <begin position="350"/>
        <end position="373"/>
    </location>
</feature>
<feature type="transmembrane region" description="Helical" evidence="11">
    <location>
        <begin position="150"/>
        <end position="167"/>
    </location>
</feature>
<sequence length="387" mass="42727">MSYAPTFAHTRQRRGDLSYRERFWQISWSLVLLVALTSAIGPIVLYSAAGGSWEPWADKQAIRLGVGLVLMLLIAATDIRFWLRTAYALYAITFVLLIVVEIKGSYGMGAQRWIDLGVLQFQPSEVMKVASILALARYYHGLTQEEIGRLIYLVPPLVLIAAPAALVMKQPDLGTALMLLAGGVIIMWLAGVRLWVFLLGALCVPPTAVFGWSMMHDYQKRRILTLFNPDNDPLGAGYHITQSKIALGSGGMFGKGYMNGTQSSLNFLPERQTDFIFPMMAEELGMMGALILLTLYVILILYGFVIAFRCRTAFSRLVAMGITSTFFLYVFINVAMVMGLIPVVGVPLPLISYGGTALLNLLLGFGLLQCVYVNRDVSLPKRGAFDM</sequence>
<dbReference type="AlphaFoldDB" id="A0A8J6YVT8"/>
<evidence type="ECO:0000256" key="6">
    <source>
        <dbReference type="ARBA" id="ARBA00022960"/>
    </source>
</evidence>
<evidence type="ECO:0000256" key="11">
    <source>
        <dbReference type="HAMAP-Rule" id="MF_02079"/>
    </source>
</evidence>
<dbReference type="EMBL" id="JACZHT010000004">
    <property type="protein sequence ID" value="MBE1237349.1"/>
    <property type="molecule type" value="Genomic_DNA"/>
</dbReference>
<evidence type="ECO:0000256" key="1">
    <source>
        <dbReference type="ARBA" id="ARBA00004141"/>
    </source>
</evidence>
<feature type="transmembrane region" description="Helical" evidence="11">
    <location>
        <begin position="61"/>
        <end position="81"/>
    </location>
</feature>
<dbReference type="InterPro" id="IPR018365">
    <property type="entry name" value="Cell_cycle_FtsW-rel_CS"/>
</dbReference>
<feature type="transmembrane region" description="Helical" evidence="11">
    <location>
        <begin position="26"/>
        <end position="49"/>
    </location>
</feature>
<keyword evidence="9 11" id="KW-0472">Membrane</keyword>
<accession>A0A8J6YVT8</accession>
<gene>
    <name evidence="11 12" type="primary">rodA</name>
    <name evidence="11" type="synonym">mrdB</name>
    <name evidence="12" type="ORF">IHV25_06775</name>
</gene>
<dbReference type="PANTHER" id="PTHR30474:SF1">
    <property type="entry name" value="PEPTIDOGLYCAN GLYCOSYLTRANSFERASE MRDB"/>
    <property type="match status" value="1"/>
</dbReference>
<keyword evidence="13" id="KW-1185">Reference proteome</keyword>
<protein>
    <recommendedName>
        <fullName evidence="11">Peptidoglycan glycosyltransferase MrdB</fullName>
        <shortName evidence="11">PGT</shortName>
        <ecNumber evidence="11">2.4.99.28</ecNumber>
    </recommendedName>
    <alternativeName>
        <fullName evidence="11">Cell elongation protein RodA</fullName>
    </alternativeName>
    <alternativeName>
        <fullName evidence="11">Cell wall polymerase</fullName>
    </alternativeName>
    <alternativeName>
        <fullName evidence="11">Peptidoglycan polymerase</fullName>
        <shortName evidence="11">PG polymerase</shortName>
    </alternativeName>
</protein>
<evidence type="ECO:0000256" key="10">
    <source>
        <dbReference type="ARBA" id="ARBA00023316"/>
    </source>
</evidence>
<keyword evidence="10 11" id="KW-0961">Cell wall biogenesis/degradation</keyword>
<keyword evidence="11" id="KW-0997">Cell inner membrane</keyword>
<dbReference type="InterPro" id="IPR011923">
    <property type="entry name" value="RodA/MrdB"/>
</dbReference>
<reference evidence="12" key="1">
    <citation type="submission" date="2020-10" db="EMBL/GenBank/DDBJ databases">
        <title>Genome sequence of the unusual species of purple photosynthetic bacteria, Phaeovibrio sulfidiphilus DSM 23193, type strain.</title>
        <authorList>
            <person name="Kyndt J.A."/>
            <person name="Meyer T.E."/>
        </authorList>
    </citation>
    <scope>NUCLEOTIDE SEQUENCE</scope>
    <source>
        <strain evidence="12">DSM 23193</strain>
    </source>
</reference>
<comment type="function">
    <text evidence="11">Peptidoglycan polymerase that is essential for cell wall elongation.</text>
</comment>
<feature type="transmembrane region" description="Helical" evidence="11">
    <location>
        <begin position="87"/>
        <end position="106"/>
    </location>
</feature>
<dbReference type="Proteomes" id="UP000631034">
    <property type="component" value="Unassembled WGS sequence"/>
</dbReference>
<feature type="transmembrane region" description="Helical" evidence="11">
    <location>
        <begin position="195"/>
        <end position="215"/>
    </location>
</feature>
<evidence type="ECO:0000256" key="5">
    <source>
        <dbReference type="ARBA" id="ARBA00022692"/>
    </source>
</evidence>
<evidence type="ECO:0000256" key="4">
    <source>
        <dbReference type="ARBA" id="ARBA00022679"/>
    </source>
</evidence>
<keyword evidence="3 11" id="KW-0328">Glycosyltransferase</keyword>
<comment type="similarity">
    <text evidence="11">Belongs to the SEDS family. MrdB/RodA subfamily.</text>
</comment>
<name>A0A8J6YVT8_9PROT</name>
<keyword evidence="6 11" id="KW-0133">Cell shape</keyword>
<keyword evidence="2 11" id="KW-1003">Cell membrane</keyword>
<dbReference type="Pfam" id="PF01098">
    <property type="entry name" value="FTSW_RODA_SPOVE"/>
    <property type="match status" value="1"/>
</dbReference>
<evidence type="ECO:0000256" key="9">
    <source>
        <dbReference type="ARBA" id="ARBA00023136"/>
    </source>
</evidence>
<keyword evidence="7 11" id="KW-0573">Peptidoglycan synthesis</keyword>
<dbReference type="GO" id="GO:0005886">
    <property type="term" value="C:plasma membrane"/>
    <property type="evidence" value="ECO:0007669"/>
    <property type="project" value="UniProtKB-SubCell"/>
</dbReference>
<evidence type="ECO:0000256" key="3">
    <source>
        <dbReference type="ARBA" id="ARBA00022676"/>
    </source>
</evidence>
<dbReference type="HAMAP" id="MF_02079">
    <property type="entry name" value="PGT_RodA"/>
    <property type="match status" value="1"/>
</dbReference>
<keyword evidence="4 11" id="KW-0808">Transferase</keyword>
<proteinExistence type="inferred from homology"/>
<dbReference type="GO" id="GO:0009252">
    <property type="term" value="P:peptidoglycan biosynthetic process"/>
    <property type="evidence" value="ECO:0007669"/>
    <property type="project" value="UniProtKB-UniRule"/>
</dbReference>
<dbReference type="GO" id="GO:0008360">
    <property type="term" value="P:regulation of cell shape"/>
    <property type="evidence" value="ECO:0007669"/>
    <property type="project" value="UniProtKB-KW"/>
</dbReference>
<comment type="subcellular location">
    <subcellularLocation>
        <location evidence="11">Cell inner membrane</location>
        <topology evidence="11">Multi-pass membrane protein</topology>
    </subcellularLocation>
    <subcellularLocation>
        <location evidence="1">Membrane</location>
        <topology evidence="1">Multi-pass membrane protein</topology>
    </subcellularLocation>
</comment>
<evidence type="ECO:0000256" key="7">
    <source>
        <dbReference type="ARBA" id="ARBA00022984"/>
    </source>
</evidence>
<organism evidence="12 13">
    <name type="scientific">Phaeovibrio sulfidiphilus</name>
    <dbReference type="NCBI Taxonomy" id="1220600"/>
    <lineage>
        <taxon>Bacteria</taxon>
        <taxon>Pseudomonadati</taxon>
        <taxon>Pseudomonadota</taxon>
        <taxon>Alphaproteobacteria</taxon>
        <taxon>Rhodospirillales</taxon>
        <taxon>Rhodospirillaceae</taxon>
        <taxon>Phaeovibrio</taxon>
    </lineage>
</organism>
<keyword evidence="8 11" id="KW-1133">Transmembrane helix</keyword>
<evidence type="ECO:0000313" key="12">
    <source>
        <dbReference type="EMBL" id="MBE1237349.1"/>
    </source>
</evidence>
<comment type="pathway">
    <text evidence="11">Cell wall biogenesis; peptidoglycan biosynthesis.</text>
</comment>
<evidence type="ECO:0000313" key="13">
    <source>
        <dbReference type="Proteomes" id="UP000631034"/>
    </source>
</evidence>
<keyword evidence="5 11" id="KW-0812">Transmembrane</keyword>
<dbReference type="GO" id="GO:0015648">
    <property type="term" value="F:lipid-linked peptidoglycan transporter activity"/>
    <property type="evidence" value="ECO:0007669"/>
    <property type="project" value="TreeGrafter"/>
</dbReference>
<evidence type="ECO:0000256" key="2">
    <source>
        <dbReference type="ARBA" id="ARBA00022475"/>
    </source>
</evidence>
<feature type="transmembrane region" description="Helical" evidence="11">
    <location>
        <begin position="284"/>
        <end position="305"/>
    </location>
</feature>
<evidence type="ECO:0000256" key="8">
    <source>
        <dbReference type="ARBA" id="ARBA00022989"/>
    </source>
</evidence>